<sequence length="506" mass="57428">MSLAQGSFNMNDRVGAIAASLQDLEKPTTCPVCMVMIGGYIQMCFLEGDDSLVEVLRTKQHAFWDACVAMLTVPRDPDAVLALRAHLAETARNCWNQKEHRTVERNNPWGSNDPLFVFIEGLCYSLRACLEGGDHSLVERLKPDKVFRSKGSQWPDGRKSLFPFGEKTCVESLVYWCSLRFSDEPMKLLRILIMISRPTMLPHLHVEPVHGAIVYIMAQMFHNDLRAVPDGWIGPSPFPPSALMANPLPRWNITRKAVKTAAHFLTVLDNGPDMQFNDNVPFNEGYEIVLFRAVQKAARFISTDHEHFTALAAKVTELYKANGHDDLLNVDPNIVKFLRENFRTKKPTLVNSTVTYLRRLAQARRCTGPGCGRAVHESGENKPFPRCAQCKMTRYCSRECQKADWKQAKPHPHRVICPLVCRLMATINIWDEFPILRDAFLRAGFTNVERNTLAAWAMCAMSPEMAEHLTDIFRRMNSDRIDVAGLPPHEQEEVLEFAMCMRDGIL</sequence>
<keyword evidence="2 4" id="KW-0863">Zinc-finger</keyword>
<dbReference type="Gene3D" id="6.10.140.2220">
    <property type="match status" value="1"/>
</dbReference>
<dbReference type="InterPro" id="IPR002893">
    <property type="entry name" value="Znf_MYND"/>
</dbReference>
<dbReference type="EMBL" id="KV426122">
    <property type="protein sequence ID" value="KZV87542.1"/>
    <property type="molecule type" value="Genomic_DNA"/>
</dbReference>
<dbReference type="AlphaFoldDB" id="A0A165ERV0"/>
<dbReference type="Pfam" id="PF01753">
    <property type="entry name" value="zf-MYND"/>
    <property type="match status" value="1"/>
</dbReference>
<evidence type="ECO:0000256" key="4">
    <source>
        <dbReference type="PROSITE-ProRule" id="PRU00134"/>
    </source>
</evidence>
<keyword evidence="1" id="KW-0479">Metal-binding</keyword>
<feature type="domain" description="MYND-type" evidence="5">
    <location>
        <begin position="368"/>
        <end position="417"/>
    </location>
</feature>
<evidence type="ECO:0000259" key="5">
    <source>
        <dbReference type="PROSITE" id="PS50865"/>
    </source>
</evidence>
<evidence type="ECO:0000256" key="1">
    <source>
        <dbReference type="ARBA" id="ARBA00022723"/>
    </source>
</evidence>
<accession>A0A165ERV0</accession>
<evidence type="ECO:0000313" key="7">
    <source>
        <dbReference type="Proteomes" id="UP000077266"/>
    </source>
</evidence>
<dbReference type="PROSITE" id="PS50865">
    <property type="entry name" value="ZF_MYND_2"/>
    <property type="match status" value="1"/>
</dbReference>
<evidence type="ECO:0000256" key="2">
    <source>
        <dbReference type="ARBA" id="ARBA00022771"/>
    </source>
</evidence>
<keyword evidence="3" id="KW-0862">Zinc</keyword>
<dbReference type="SUPFAM" id="SSF144232">
    <property type="entry name" value="HIT/MYND zinc finger-like"/>
    <property type="match status" value="1"/>
</dbReference>
<reference evidence="6 7" key="1">
    <citation type="journal article" date="2016" name="Mol. Biol. Evol.">
        <title>Comparative Genomics of Early-Diverging Mushroom-Forming Fungi Provides Insights into the Origins of Lignocellulose Decay Capabilities.</title>
        <authorList>
            <person name="Nagy L.G."/>
            <person name="Riley R."/>
            <person name="Tritt A."/>
            <person name="Adam C."/>
            <person name="Daum C."/>
            <person name="Floudas D."/>
            <person name="Sun H."/>
            <person name="Yadav J.S."/>
            <person name="Pangilinan J."/>
            <person name="Larsson K.H."/>
            <person name="Matsuura K."/>
            <person name="Barry K."/>
            <person name="Labutti K."/>
            <person name="Kuo R."/>
            <person name="Ohm R.A."/>
            <person name="Bhattacharya S.S."/>
            <person name="Shirouzu T."/>
            <person name="Yoshinaga Y."/>
            <person name="Martin F.M."/>
            <person name="Grigoriev I.V."/>
            <person name="Hibbett D.S."/>
        </authorList>
    </citation>
    <scope>NUCLEOTIDE SEQUENCE [LARGE SCALE GENOMIC DNA]</scope>
    <source>
        <strain evidence="6 7">HHB12029</strain>
    </source>
</reference>
<dbReference type="OrthoDB" id="2995412at2759"/>
<dbReference type="Proteomes" id="UP000077266">
    <property type="component" value="Unassembled WGS sequence"/>
</dbReference>
<name>A0A165ERV0_EXIGL</name>
<proteinExistence type="predicted"/>
<dbReference type="STRING" id="1314781.A0A165ERV0"/>
<dbReference type="InParanoid" id="A0A165ERV0"/>
<evidence type="ECO:0000313" key="6">
    <source>
        <dbReference type="EMBL" id="KZV87542.1"/>
    </source>
</evidence>
<organism evidence="6 7">
    <name type="scientific">Exidia glandulosa HHB12029</name>
    <dbReference type="NCBI Taxonomy" id="1314781"/>
    <lineage>
        <taxon>Eukaryota</taxon>
        <taxon>Fungi</taxon>
        <taxon>Dikarya</taxon>
        <taxon>Basidiomycota</taxon>
        <taxon>Agaricomycotina</taxon>
        <taxon>Agaricomycetes</taxon>
        <taxon>Auriculariales</taxon>
        <taxon>Exidiaceae</taxon>
        <taxon>Exidia</taxon>
    </lineage>
</organism>
<evidence type="ECO:0000256" key="3">
    <source>
        <dbReference type="ARBA" id="ARBA00022833"/>
    </source>
</evidence>
<keyword evidence="7" id="KW-1185">Reference proteome</keyword>
<protein>
    <recommendedName>
        <fullName evidence="5">MYND-type domain-containing protein</fullName>
    </recommendedName>
</protein>
<gene>
    <name evidence="6" type="ORF">EXIGLDRAFT_723633</name>
</gene>
<dbReference type="GO" id="GO:0008270">
    <property type="term" value="F:zinc ion binding"/>
    <property type="evidence" value="ECO:0007669"/>
    <property type="project" value="UniProtKB-KW"/>
</dbReference>